<evidence type="ECO:0000313" key="2">
    <source>
        <dbReference type="Proteomes" id="UP000076858"/>
    </source>
</evidence>
<comment type="caution">
    <text evidence="1">The sequence shown here is derived from an EMBL/GenBank/DDBJ whole genome shotgun (WGS) entry which is preliminary data.</text>
</comment>
<proteinExistence type="predicted"/>
<reference evidence="1 2" key="1">
    <citation type="submission" date="2016-03" db="EMBL/GenBank/DDBJ databases">
        <title>EvidentialGene: Evidence-directed Construction of Genes on Genomes.</title>
        <authorList>
            <person name="Gilbert D.G."/>
            <person name="Choi J.-H."/>
            <person name="Mockaitis K."/>
            <person name="Colbourne J."/>
            <person name="Pfrender M."/>
        </authorList>
    </citation>
    <scope>NUCLEOTIDE SEQUENCE [LARGE SCALE GENOMIC DNA]</scope>
    <source>
        <strain evidence="1 2">Xinb3</strain>
        <tissue evidence="1">Complete organism</tissue>
    </source>
</reference>
<dbReference type="Proteomes" id="UP000076858">
    <property type="component" value="Unassembled WGS sequence"/>
</dbReference>
<dbReference type="EMBL" id="LRGB01000395">
    <property type="protein sequence ID" value="KZS19253.1"/>
    <property type="molecule type" value="Genomic_DNA"/>
</dbReference>
<gene>
    <name evidence="1" type="ORF">APZ42_014372</name>
</gene>
<name>A0A162PYE2_9CRUS</name>
<protein>
    <submittedName>
        <fullName evidence="1">Uncharacterized protein</fullName>
    </submittedName>
</protein>
<accession>A0A162PYE2</accession>
<organism evidence="1 2">
    <name type="scientific">Daphnia magna</name>
    <dbReference type="NCBI Taxonomy" id="35525"/>
    <lineage>
        <taxon>Eukaryota</taxon>
        <taxon>Metazoa</taxon>
        <taxon>Ecdysozoa</taxon>
        <taxon>Arthropoda</taxon>
        <taxon>Crustacea</taxon>
        <taxon>Branchiopoda</taxon>
        <taxon>Diplostraca</taxon>
        <taxon>Cladocera</taxon>
        <taxon>Anomopoda</taxon>
        <taxon>Daphniidae</taxon>
        <taxon>Daphnia</taxon>
    </lineage>
</organism>
<evidence type="ECO:0000313" key="1">
    <source>
        <dbReference type="EMBL" id="KZS19253.1"/>
    </source>
</evidence>
<dbReference type="AlphaFoldDB" id="A0A162PYE2"/>
<keyword evidence="2" id="KW-1185">Reference proteome</keyword>
<sequence length="75" mass="8515">MTTYASCLVRVHLGLIKLESERAGKSELLMLNSIKVLLYLNKTMQAVVVTMTTKRFPAQKQMNANCVKKQNLPEF</sequence>